<proteinExistence type="predicted"/>
<comment type="caution">
    <text evidence="1">The sequence shown here is derived from an EMBL/GenBank/DDBJ whole genome shotgun (WGS) entry which is preliminary data.</text>
</comment>
<protein>
    <submittedName>
        <fullName evidence="1">Uncharacterized protein</fullName>
    </submittedName>
</protein>
<gene>
    <name evidence="1" type="ORF">CO137_01180</name>
</gene>
<dbReference type="Pfam" id="PF18905">
    <property type="entry name" value="DUF5661"/>
    <property type="match status" value="1"/>
</dbReference>
<evidence type="ECO:0000313" key="2">
    <source>
        <dbReference type="Proteomes" id="UP000230843"/>
    </source>
</evidence>
<dbReference type="Proteomes" id="UP000230843">
    <property type="component" value="Unassembled WGS sequence"/>
</dbReference>
<accession>A0A2M7Z7H0</accession>
<dbReference type="AlphaFoldDB" id="A0A2M7Z7H0"/>
<name>A0A2M7Z7H0_9BACT</name>
<reference evidence="2" key="1">
    <citation type="submission" date="2017-09" db="EMBL/GenBank/DDBJ databases">
        <title>Depth-based differentiation of microbial function through sediment-hosted aquifers and enrichment of novel symbionts in the deep terrestrial subsurface.</title>
        <authorList>
            <person name="Probst A.J."/>
            <person name="Ladd B."/>
            <person name="Jarett J.K."/>
            <person name="Geller-Mcgrath D.E."/>
            <person name="Sieber C.M.K."/>
            <person name="Emerson J.B."/>
            <person name="Anantharaman K."/>
            <person name="Thomas B.C."/>
            <person name="Malmstrom R."/>
            <person name="Stieglmeier M."/>
            <person name="Klingl A."/>
            <person name="Woyke T."/>
            <person name="Ryan C.M."/>
            <person name="Banfield J.F."/>
        </authorList>
    </citation>
    <scope>NUCLEOTIDE SEQUENCE [LARGE SCALE GENOMIC DNA]</scope>
</reference>
<evidence type="ECO:0000313" key="1">
    <source>
        <dbReference type="EMBL" id="PJA90030.1"/>
    </source>
</evidence>
<dbReference type="EMBL" id="PFVJ01000028">
    <property type="protein sequence ID" value="PJA90030.1"/>
    <property type="molecule type" value="Genomic_DNA"/>
</dbReference>
<organism evidence="1 2">
    <name type="scientific">Candidatus Magasanikbacteria bacterium CG_4_9_14_3_um_filter_32_9</name>
    <dbReference type="NCBI Taxonomy" id="1974644"/>
    <lineage>
        <taxon>Bacteria</taxon>
        <taxon>Candidatus Magasanikiibacteriota</taxon>
    </lineage>
</organism>
<dbReference type="InterPro" id="IPR043720">
    <property type="entry name" value="DUF5661"/>
</dbReference>
<sequence>MTSKNLRKFSIEDAKKIGTKIGINWETTLFDVEHFTEGLHVELEHGVCDLETNVSGDDPTITAKIAWAHLKEFPDYYTRLEKMEKEAKAYWKKKNNKNG</sequence>